<dbReference type="FunFam" id="3.30.420.10:FF:000007">
    <property type="entry name" value="Interferon-stimulated exonuclease gene 20"/>
    <property type="match status" value="1"/>
</dbReference>
<evidence type="ECO:0000256" key="2">
    <source>
        <dbReference type="ARBA" id="ARBA00010489"/>
    </source>
</evidence>
<dbReference type="InterPro" id="IPR013520">
    <property type="entry name" value="Ribonucl_H"/>
</dbReference>
<proteinExistence type="inferred from homology"/>
<evidence type="ECO:0000256" key="7">
    <source>
        <dbReference type="ARBA" id="ARBA00023242"/>
    </source>
</evidence>
<sequence length="429" mass="47645">IMSKVKPVTKDSSAKTQPRASSGVKYTCKKKRKHWMTEKFIKIKPPPVKKEKPKVQQPAPPKDELQFSANWKLLQEMLKASQPEKKPPVTPRPPNGAVREQGAAGNSTKQVSTSNVRPKQTDAGAKAKHKPAHRSRSSPKDSGAGSAVPAATEPKRPAAPKRNKDGGKLRSEPAGKKPKPEAQQKKATEADIWFDDVDPDDIEATVGAEAAEVMRRKQGIRKNEAESLLVKQGAFEGLTRAVAIDCEMVGVGPDGEESILARVSIVNHFGKCIYDKYVKPTEKVTDYRTFVSGIRPADIKDGEDSQVVQREVADILQGRIVVGHALHNDLKILRLDHPKKKIRDTQKYKPFRRAVKSGRPALKVLCREILNVKVQQGEHSSVQDAQATMRLYTMVKKHWEAEIKAGHNNKDSATKKTRKPKLPKNKDKR</sequence>
<dbReference type="CDD" id="cd06144">
    <property type="entry name" value="REX4_like"/>
    <property type="match status" value="1"/>
</dbReference>
<reference evidence="10" key="3">
    <citation type="submission" date="2025-09" db="UniProtKB">
        <authorList>
            <consortium name="Ensembl"/>
        </authorList>
    </citation>
    <scope>IDENTIFICATION</scope>
</reference>
<comment type="similarity">
    <text evidence="2">Belongs to the REXO4 family.</text>
</comment>
<keyword evidence="5" id="KW-0378">Hydrolase</keyword>
<dbReference type="Pfam" id="PF00929">
    <property type="entry name" value="RNase_T"/>
    <property type="match status" value="1"/>
</dbReference>
<dbReference type="InterPro" id="IPR036397">
    <property type="entry name" value="RNaseH_sf"/>
</dbReference>
<dbReference type="SUPFAM" id="SSF53098">
    <property type="entry name" value="Ribonuclease H-like"/>
    <property type="match status" value="1"/>
</dbReference>
<feature type="region of interest" description="Disordered" evidence="8">
    <location>
        <begin position="1"/>
        <end position="192"/>
    </location>
</feature>
<dbReference type="Bgee" id="ENSGACG00000008065">
    <property type="expression patterns" value="Expressed in embryo and 10 other cell types or tissues"/>
</dbReference>
<dbReference type="InParanoid" id="G3NZA8"/>
<keyword evidence="7" id="KW-0539">Nucleus</keyword>
<dbReference type="GO" id="GO:0005730">
    <property type="term" value="C:nucleolus"/>
    <property type="evidence" value="ECO:0007669"/>
    <property type="project" value="UniProtKB-ARBA"/>
</dbReference>
<feature type="compositionally biased region" description="Basic and acidic residues" evidence="8">
    <location>
        <begin position="404"/>
        <end position="414"/>
    </location>
</feature>
<keyword evidence="4" id="KW-0540">Nuclease</keyword>
<feature type="compositionally biased region" description="Polar residues" evidence="8">
    <location>
        <begin position="104"/>
        <end position="118"/>
    </location>
</feature>
<accession>G3NZA8</accession>
<dbReference type="SMART" id="SM00479">
    <property type="entry name" value="EXOIII"/>
    <property type="match status" value="1"/>
</dbReference>
<dbReference type="Ensembl" id="ENSGACT00000010702.2">
    <property type="protein sequence ID" value="ENSGACP00000010680.2"/>
    <property type="gene ID" value="ENSGACG00000008065.2"/>
</dbReference>
<dbReference type="PANTHER" id="PTHR12801">
    <property type="entry name" value="RNA EXONUCLEASE REXO1 / RECO3 FAMILY MEMBER-RELATED"/>
    <property type="match status" value="1"/>
</dbReference>
<keyword evidence="6" id="KW-0269">Exonuclease</keyword>
<dbReference type="STRING" id="69293.ENSGACP00000010680"/>
<dbReference type="AlphaFoldDB" id="G3NZA8"/>
<evidence type="ECO:0000256" key="6">
    <source>
        <dbReference type="ARBA" id="ARBA00022839"/>
    </source>
</evidence>
<dbReference type="GO" id="GO:0008408">
    <property type="term" value="F:3'-5' exonuclease activity"/>
    <property type="evidence" value="ECO:0007669"/>
    <property type="project" value="InterPro"/>
</dbReference>
<evidence type="ECO:0000256" key="8">
    <source>
        <dbReference type="SAM" id="MobiDB-lite"/>
    </source>
</evidence>
<feature type="compositionally biased region" description="Basic residues" evidence="8">
    <location>
        <begin position="126"/>
        <end position="137"/>
    </location>
</feature>
<dbReference type="FunCoup" id="G3NZA8">
    <property type="interactions" value="728"/>
</dbReference>
<dbReference type="GeneTree" id="ENSGT00940000159607"/>
<dbReference type="PANTHER" id="PTHR12801:SF158">
    <property type="entry name" value="RNA EXONUCLEASE 4"/>
    <property type="match status" value="1"/>
</dbReference>
<evidence type="ECO:0000256" key="3">
    <source>
        <dbReference type="ARBA" id="ARBA00016937"/>
    </source>
</evidence>
<reference evidence="10" key="2">
    <citation type="submission" date="2025-08" db="UniProtKB">
        <authorList>
            <consortium name="Ensembl"/>
        </authorList>
    </citation>
    <scope>IDENTIFICATION</scope>
</reference>
<dbReference type="GO" id="GO:0003676">
    <property type="term" value="F:nucleic acid binding"/>
    <property type="evidence" value="ECO:0007669"/>
    <property type="project" value="InterPro"/>
</dbReference>
<dbReference type="GO" id="GO:0006364">
    <property type="term" value="P:rRNA processing"/>
    <property type="evidence" value="ECO:0007669"/>
    <property type="project" value="InterPro"/>
</dbReference>
<reference evidence="10 11" key="1">
    <citation type="journal article" date="2021" name="G3 (Bethesda)">
        <title>Improved contiguity of the threespine stickleback genome using long-read sequencing.</title>
        <authorList>
            <person name="Nath S."/>
            <person name="Shaw D.E."/>
            <person name="White M.A."/>
        </authorList>
    </citation>
    <scope>NUCLEOTIDE SEQUENCE [LARGE SCALE GENOMIC DNA]</scope>
    <source>
        <strain evidence="10 11">Lake Benthic</strain>
    </source>
</reference>
<evidence type="ECO:0000259" key="9">
    <source>
        <dbReference type="SMART" id="SM00479"/>
    </source>
</evidence>
<dbReference type="InterPro" id="IPR037431">
    <property type="entry name" value="REX4_DEDDh_dom"/>
</dbReference>
<evidence type="ECO:0000313" key="11">
    <source>
        <dbReference type="Proteomes" id="UP000007635"/>
    </source>
</evidence>
<name>G3NZA8_GASAC</name>
<feature type="compositionally biased region" description="Basic residues" evidence="8">
    <location>
        <begin position="415"/>
        <end position="429"/>
    </location>
</feature>
<evidence type="ECO:0000256" key="4">
    <source>
        <dbReference type="ARBA" id="ARBA00022722"/>
    </source>
</evidence>
<feature type="region of interest" description="Disordered" evidence="8">
    <location>
        <begin position="404"/>
        <end position="429"/>
    </location>
</feature>
<evidence type="ECO:0000313" key="10">
    <source>
        <dbReference type="Ensembl" id="ENSGACP00000010680.2"/>
    </source>
</evidence>
<dbReference type="OMA" id="APANKEQ"/>
<dbReference type="InterPro" id="IPR012337">
    <property type="entry name" value="RNaseH-like_sf"/>
</dbReference>
<dbReference type="InterPro" id="IPR047021">
    <property type="entry name" value="REXO1/3/4-like"/>
</dbReference>
<evidence type="ECO:0000256" key="5">
    <source>
        <dbReference type="ARBA" id="ARBA00022801"/>
    </source>
</evidence>
<dbReference type="Proteomes" id="UP000007635">
    <property type="component" value="Chromosome V"/>
</dbReference>
<comment type="subcellular location">
    <subcellularLocation>
        <location evidence="1">Nucleus</location>
    </subcellularLocation>
</comment>
<dbReference type="eggNOG" id="KOG2249">
    <property type="taxonomic scope" value="Eukaryota"/>
</dbReference>
<keyword evidence="11" id="KW-1185">Reference proteome</keyword>
<dbReference type="GO" id="GO:0006308">
    <property type="term" value="P:DNA catabolic process"/>
    <property type="evidence" value="ECO:0007669"/>
    <property type="project" value="TreeGrafter"/>
</dbReference>
<feature type="compositionally biased region" description="Basic and acidic residues" evidence="8">
    <location>
        <begin position="162"/>
        <end position="189"/>
    </location>
</feature>
<evidence type="ECO:0000256" key="1">
    <source>
        <dbReference type="ARBA" id="ARBA00004123"/>
    </source>
</evidence>
<dbReference type="Gene3D" id="3.30.420.10">
    <property type="entry name" value="Ribonuclease H-like superfamily/Ribonuclease H"/>
    <property type="match status" value="1"/>
</dbReference>
<organism evidence="10 11">
    <name type="scientific">Gasterosteus aculeatus aculeatus</name>
    <name type="common">three-spined stickleback</name>
    <dbReference type="NCBI Taxonomy" id="481459"/>
    <lineage>
        <taxon>Eukaryota</taxon>
        <taxon>Metazoa</taxon>
        <taxon>Chordata</taxon>
        <taxon>Craniata</taxon>
        <taxon>Vertebrata</taxon>
        <taxon>Euteleostomi</taxon>
        <taxon>Actinopterygii</taxon>
        <taxon>Neopterygii</taxon>
        <taxon>Teleostei</taxon>
        <taxon>Neoteleostei</taxon>
        <taxon>Acanthomorphata</taxon>
        <taxon>Eupercaria</taxon>
        <taxon>Perciformes</taxon>
        <taxon>Cottioidei</taxon>
        <taxon>Gasterosteales</taxon>
        <taxon>Gasterosteidae</taxon>
        <taxon>Gasterosteus</taxon>
    </lineage>
</organism>
<feature type="domain" description="Exonuclease" evidence="9">
    <location>
        <begin position="240"/>
        <end position="401"/>
    </location>
</feature>
<protein>
    <recommendedName>
        <fullName evidence="3">RNA exonuclease 4</fullName>
    </recommendedName>
</protein>